<feature type="region of interest" description="Disordered" evidence="5">
    <location>
        <begin position="62"/>
        <end position="91"/>
    </location>
</feature>
<dbReference type="HAMAP" id="MF_01328_B">
    <property type="entry name" value="Ribosomal_uL4_B"/>
    <property type="match status" value="1"/>
</dbReference>
<feature type="region of interest" description="Disordered" evidence="5">
    <location>
        <begin position="138"/>
        <end position="196"/>
    </location>
</feature>
<dbReference type="SUPFAM" id="SSF52166">
    <property type="entry name" value="Ribosomal protein L4"/>
    <property type="match status" value="1"/>
</dbReference>
<comment type="similarity">
    <text evidence="1">Belongs to the universal ribosomal protein uL4 family.</text>
</comment>
<dbReference type="GO" id="GO:0005840">
    <property type="term" value="C:ribosome"/>
    <property type="evidence" value="ECO:0007669"/>
    <property type="project" value="UniProtKB-KW"/>
</dbReference>
<feature type="compositionally biased region" description="Low complexity" evidence="5">
    <location>
        <begin position="67"/>
        <end position="82"/>
    </location>
</feature>
<dbReference type="GO" id="GO:1990904">
    <property type="term" value="C:ribonucleoprotein complex"/>
    <property type="evidence" value="ECO:0007669"/>
    <property type="project" value="UniProtKB-KW"/>
</dbReference>
<evidence type="ECO:0000313" key="6">
    <source>
        <dbReference type="EMBL" id="KAG9071568.1"/>
    </source>
</evidence>
<sequence>MASLLKVIRPGFIAQPSAALKAFGKLLNYVGTHLTVTIGVNKEHTTMEDSTSRFSTFTAPRAEAIDTPSTSTPTSPTTSVSSQHEEEPLSSFHTPLQAWIRDFKTNEPKDLIQLQRKVFGAPLRKDILHRVVVWQRDAERQGTQSTKSRGEVSGTTRKAAPQKGRGAARVGSLRTPQRRGGGLAFGPKPRDHSSELPRKVQDMGLRIALSTKFAQDQLVIVDDLSLDSHKTRQFEAIQRRHGWDSVLVVAHAENQNLWRATSNLQQVDVAVMQEADVLRLLKRQMVVIDRQSVRYLEKKLKV</sequence>
<protein>
    <recommendedName>
        <fullName evidence="4">Large ribosomal subunit protein uL4m</fullName>
    </recommendedName>
</protein>
<comment type="caution">
    <text evidence="6">The sequence shown here is derived from an EMBL/GenBank/DDBJ whole genome shotgun (WGS) entry which is preliminary data.</text>
</comment>
<dbReference type="Gene3D" id="3.40.1370.10">
    <property type="match status" value="1"/>
</dbReference>
<dbReference type="EMBL" id="JAHRHY010000002">
    <property type="protein sequence ID" value="KAG9071568.1"/>
    <property type="molecule type" value="Genomic_DNA"/>
</dbReference>
<evidence type="ECO:0000256" key="4">
    <source>
        <dbReference type="ARBA" id="ARBA00040565"/>
    </source>
</evidence>
<dbReference type="InterPro" id="IPR002136">
    <property type="entry name" value="Ribosomal_uL4"/>
</dbReference>
<accession>A0A9P7Y3G8</accession>
<evidence type="ECO:0000256" key="1">
    <source>
        <dbReference type="ARBA" id="ARBA00010528"/>
    </source>
</evidence>
<evidence type="ECO:0000256" key="2">
    <source>
        <dbReference type="ARBA" id="ARBA00022980"/>
    </source>
</evidence>
<dbReference type="InterPro" id="IPR023574">
    <property type="entry name" value="Ribosomal_uL4_dom_sf"/>
</dbReference>
<dbReference type="GO" id="GO:0003735">
    <property type="term" value="F:structural constituent of ribosome"/>
    <property type="evidence" value="ECO:0007669"/>
    <property type="project" value="InterPro"/>
</dbReference>
<keyword evidence="2 6" id="KW-0689">Ribosomal protein</keyword>
<evidence type="ECO:0000313" key="7">
    <source>
        <dbReference type="Proteomes" id="UP000707451"/>
    </source>
</evidence>
<dbReference type="Proteomes" id="UP000707451">
    <property type="component" value="Unassembled WGS sequence"/>
</dbReference>
<dbReference type="PANTHER" id="PTHR10746:SF6">
    <property type="entry name" value="LARGE RIBOSOMAL SUBUNIT PROTEIN UL4M"/>
    <property type="match status" value="1"/>
</dbReference>
<name>A0A9P7Y3G8_9FUNG</name>
<dbReference type="Pfam" id="PF00573">
    <property type="entry name" value="Ribosomal_L4"/>
    <property type="match status" value="1"/>
</dbReference>
<keyword evidence="7" id="KW-1185">Reference proteome</keyword>
<dbReference type="InterPro" id="IPR013005">
    <property type="entry name" value="Ribosomal_uL4-like"/>
</dbReference>
<dbReference type="PANTHER" id="PTHR10746">
    <property type="entry name" value="50S RIBOSOMAL PROTEIN L4"/>
    <property type="match status" value="1"/>
</dbReference>
<dbReference type="NCBIfam" id="TIGR03953">
    <property type="entry name" value="rplD_bact"/>
    <property type="match status" value="1"/>
</dbReference>
<dbReference type="OrthoDB" id="275876at2759"/>
<evidence type="ECO:0000256" key="5">
    <source>
        <dbReference type="SAM" id="MobiDB-lite"/>
    </source>
</evidence>
<dbReference type="GO" id="GO:0006412">
    <property type="term" value="P:translation"/>
    <property type="evidence" value="ECO:0007669"/>
    <property type="project" value="InterPro"/>
</dbReference>
<organism evidence="6 7">
    <name type="scientific">Linnemannia hyalina</name>
    <dbReference type="NCBI Taxonomy" id="64524"/>
    <lineage>
        <taxon>Eukaryota</taxon>
        <taxon>Fungi</taxon>
        <taxon>Fungi incertae sedis</taxon>
        <taxon>Mucoromycota</taxon>
        <taxon>Mortierellomycotina</taxon>
        <taxon>Mortierellomycetes</taxon>
        <taxon>Mortierellales</taxon>
        <taxon>Mortierellaceae</taxon>
        <taxon>Linnemannia</taxon>
    </lineage>
</organism>
<reference evidence="6" key="1">
    <citation type="submission" date="2021-06" db="EMBL/GenBank/DDBJ databases">
        <title>Genome Sequence of Mortierella hyaline Strain SCG-10, a Cold-Adapted, Nitrate-Reducing Fungus Isolated from Soil in Minnesota, USA.</title>
        <authorList>
            <person name="Aldossari N."/>
        </authorList>
    </citation>
    <scope>NUCLEOTIDE SEQUENCE</scope>
    <source>
        <strain evidence="6">SCG-10</strain>
    </source>
</reference>
<evidence type="ECO:0000256" key="3">
    <source>
        <dbReference type="ARBA" id="ARBA00023274"/>
    </source>
</evidence>
<dbReference type="AlphaFoldDB" id="A0A9P7Y3G8"/>
<gene>
    <name evidence="6" type="primary">MRPL4_1</name>
    <name evidence="6" type="ORF">KI688_005780</name>
</gene>
<proteinExistence type="inferred from homology"/>
<keyword evidence="3" id="KW-0687">Ribonucleoprotein</keyword>